<keyword evidence="3" id="KW-0482">Metalloprotease</keyword>
<name>A0ABS0GYD2_9ACTN</name>
<gene>
    <name evidence="3" type="ORF">I0C86_19940</name>
</gene>
<dbReference type="RefSeq" id="WP_196202775.1">
    <property type="nucleotide sequence ID" value="NZ_JADPUN010000185.1"/>
</dbReference>
<evidence type="ECO:0000259" key="2">
    <source>
        <dbReference type="Pfam" id="PF02517"/>
    </source>
</evidence>
<keyword evidence="3" id="KW-0645">Protease</keyword>
<keyword evidence="1" id="KW-0812">Transmembrane</keyword>
<feature type="domain" description="CAAX prenyl protease 2/Lysostaphin resistance protein A-like" evidence="2">
    <location>
        <begin position="197"/>
        <end position="294"/>
    </location>
</feature>
<dbReference type="Pfam" id="PF02517">
    <property type="entry name" value="Rce1-like"/>
    <property type="match status" value="1"/>
</dbReference>
<dbReference type="EMBL" id="JADPUN010000185">
    <property type="protein sequence ID" value="MBF9131215.1"/>
    <property type="molecule type" value="Genomic_DNA"/>
</dbReference>
<feature type="transmembrane region" description="Helical" evidence="1">
    <location>
        <begin position="120"/>
        <end position="138"/>
    </location>
</feature>
<proteinExistence type="predicted"/>
<feature type="transmembrane region" description="Helical" evidence="1">
    <location>
        <begin position="98"/>
        <end position="114"/>
    </location>
</feature>
<organism evidence="3 4">
    <name type="scientific">Plantactinospora alkalitolerans</name>
    <dbReference type="NCBI Taxonomy" id="2789879"/>
    <lineage>
        <taxon>Bacteria</taxon>
        <taxon>Bacillati</taxon>
        <taxon>Actinomycetota</taxon>
        <taxon>Actinomycetes</taxon>
        <taxon>Micromonosporales</taxon>
        <taxon>Micromonosporaceae</taxon>
        <taxon>Plantactinospora</taxon>
    </lineage>
</organism>
<keyword evidence="3" id="KW-0378">Hydrolase</keyword>
<feature type="transmembrane region" description="Helical" evidence="1">
    <location>
        <begin position="282"/>
        <end position="302"/>
    </location>
</feature>
<sequence length="303" mass="33182">MIITADEENRRSSQDAGTMRWRIFTGAGLAVFLLSPFVLLGLGGSAVRTSADAEASPKPLIAIVVATLAGLLLTRLVPPQLPAIAPADAAHRPALTRQAVGLVGIALLLPAIVLTAEPGVWYGLVKLVLFFGGAWLLLRRWPTDWRGGSTHRASMPARWRRLGPVPALLGWAYLLYYSPFAGTEDLSGYREFDRAFLLSAMLLTFLTASLAEEIFYRMLLQTRLEALLGRWPAIMATALLFAAMHVHRIGDGPLAEMIAIMVVWNGGFGLLTGYLWARYRNIWSIVVLHTAVNSLPLLPLFLE</sequence>
<feature type="transmembrane region" description="Helical" evidence="1">
    <location>
        <begin position="258"/>
        <end position="277"/>
    </location>
</feature>
<comment type="caution">
    <text evidence="3">The sequence shown here is derived from an EMBL/GenBank/DDBJ whole genome shotgun (WGS) entry which is preliminary data.</text>
</comment>
<keyword evidence="1" id="KW-0472">Membrane</keyword>
<keyword evidence="4" id="KW-1185">Reference proteome</keyword>
<evidence type="ECO:0000313" key="3">
    <source>
        <dbReference type="EMBL" id="MBF9131215.1"/>
    </source>
</evidence>
<feature type="transmembrane region" description="Helical" evidence="1">
    <location>
        <begin position="227"/>
        <end position="246"/>
    </location>
</feature>
<feature type="transmembrane region" description="Helical" evidence="1">
    <location>
        <begin position="159"/>
        <end position="176"/>
    </location>
</feature>
<dbReference type="Proteomes" id="UP000638560">
    <property type="component" value="Unassembled WGS sequence"/>
</dbReference>
<evidence type="ECO:0000313" key="4">
    <source>
        <dbReference type="Proteomes" id="UP000638560"/>
    </source>
</evidence>
<feature type="transmembrane region" description="Helical" evidence="1">
    <location>
        <begin position="21"/>
        <end position="40"/>
    </location>
</feature>
<feature type="transmembrane region" description="Helical" evidence="1">
    <location>
        <begin position="196"/>
        <end position="215"/>
    </location>
</feature>
<protein>
    <submittedName>
        <fullName evidence="3">CPBP family intramembrane metalloprotease</fullName>
    </submittedName>
</protein>
<accession>A0ABS0GYD2</accession>
<feature type="transmembrane region" description="Helical" evidence="1">
    <location>
        <begin position="60"/>
        <end position="77"/>
    </location>
</feature>
<keyword evidence="1" id="KW-1133">Transmembrane helix</keyword>
<dbReference type="InterPro" id="IPR003675">
    <property type="entry name" value="Rce1/LyrA-like_dom"/>
</dbReference>
<reference evidence="3 4" key="1">
    <citation type="submission" date="2020-11" db="EMBL/GenBank/DDBJ databases">
        <title>A novel isolate from a Black sea contaminated sediment with potential to produce alkanes: Plantactinospora alkalitolerans sp. nov.</title>
        <authorList>
            <person name="Carro L."/>
            <person name="Veyisoglu A."/>
            <person name="Guven K."/>
            <person name="Schumann P."/>
            <person name="Klenk H.-P."/>
            <person name="Sahin N."/>
        </authorList>
    </citation>
    <scope>NUCLEOTIDE SEQUENCE [LARGE SCALE GENOMIC DNA]</scope>
    <source>
        <strain evidence="3 4">S1510</strain>
    </source>
</reference>
<dbReference type="GO" id="GO:0008237">
    <property type="term" value="F:metallopeptidase activity"/>
    <property type="evidence" value="ECO:0007669"/>
    <property type="project" value="UniProtKB-KW"/>
</dbReference>
<evidence type="ECO:0000256" key="1">
    <source>
        <dbReference type="SAM" id="Phobius"/>
    </source>
</evidence>